<dbReference type="InterPro" id="IPR020845">
    <property type="entry name" value="AMP-binding_CS"/>
</dbReference>
<evidence type="ECO:0000313" key="2">
    <source>
        <dbReference type="EMBL" id="KAF9992670.1"/>
    </source>
</evidence>
<dbReference type="Gene3D" id="3.40.50.12780">
    <property type="entry name" value="N-terminal domain of ligase-like"/>
    <property type="match status" value="1"/>
</dbReference>
<sequence length="275" mass="30361">MLQAIVNDSTQSIGEVDILSPSERELLLETWNTTSTPYPDHLCIHQYFESQATQSPDAIALTYEGQSLTYNELNVRANTLAHHLISLGVKPDTLVAICVERSLALIIGILAILKAGGAYVPLDPVYASERLLDIISDASPSILLADELGCHTLGEVTLSSLTVIDPNVQMDGSIENPDATSLTTHHLAYVIYTSGSTGKPKGVMVEHAQVTRLFDATADWYHFNENDTWMMSHSFSFDVSVWEIWGALRYGGRLIIPSLRVIQSPEDFYHLICKE</sequence>
<dbReference type="EMBL" id="JAAAID010004592">
    <property type="protein sequence ID" value="KAF9992670.1"/>
    <property type="molecule type" value="Genomic_DNA"/>
</dbReference>
<dbReference type="InterPro" id="IPR000873">
    <property type="entry name" value="AMP-dep_synth/lig_dom"/>
</dbReference>
<evidence type="ECO:0000259" key="1">
    <source>
        <dbReference type="Pfam" id="PF00501"/>
    </source>
</evidence>
<evidence type="ECO:0000313" key="3">
    <source>
        <dbReference type="Proteomes" id="UP000703661"/>
    </source>
</evidence>
<comment type="caution">
    <text evidence="2">The sequence shown here is derived from an EMBL/GenBank/DDBJ whole genome shotgun (WGS) entry which is preliminary data.</text>
</comment>
<feature type="non-terminal residue" evidence="2">
    <location>
        <position position="275"/>
    </location>
</feature>
<dbReference type="GO" id="GO:0043041">
    <property type="term" value="P:amino acid activation for nonribosomal peptide biosynthetic process"/>
    <property type="evidence" value="ECO:0007669"/>
    <property type="project" value="TreeGrafter"/>
</dbReference>
<protein>
    <recommendedName>
        <fullName evidence="1">AMP-dependent synthetase/ligase domain-containing protein</fullName>
    </recommendedName>
</protein>
<organism evidence="2 3">
    <name type="scientific">Entomortierella chlamydospora</name>
    <dbReference type="NCBI Taxonomy" id="101097"/>
    <lineage>
        <taxon>Eukaryota</taxon>
        <taxon>Fungi</taxon>
        <taxon>Fungi incertae sedis</taxon>
        <taxon>Mucoromycota</taxon>
        <taxon>Mortierellomycotina</taxon>
        <taxon>Mortierellomycetes</taxon>
        <taxon>Mortierellales</taxon>
        <taxon>Mortierellaceae</taxon>
        <taxon>Entomortierella</taxon>
    </lineage>
</organism>
<dbReference type="InterPro" id="IPR042099">
    <property type="entry name" value="ANL_N_sf"/>
</dbReference>
<dbReference type="PRINTS" id="PR00154">
    <property type="entry name" value="AMPBINDING"/>
</dbReference>
<keyword evidence="3" id="KW-1185">Reference proteome</keyword>
<dbReference type="InterPro" id="IPR020459">
    <property type="entry name" value="AMP-binding"/>
</dbReference>
<dbReference type="SUPFAM" id="SSF56801">
    <property type="entry name" value="Acetyl-CoA synthetase-like"/>
    <property type="match status" value="1"/>
</dbReference>
<dbReference type="GO" id="GO:0044550">
    <property type="term" value="P:secondary metabolite biosynthetic process"/>
    <property type="evidence" value="ECO:0007669"/>
    <property type="project" value="TreeGrafter"/>
</dbReference>
<reference evidence="2" key="1">
    <citation type="journal article" date="2020" name="Fungal Divers.">
        <title>Resolving the Mortierellaceae phylogeny through synthesis of multi-gene phylogenetics and phylogenomics.</title>
        <authorList>
            <person name="Vandepol N."/>
            <person name="Liber J."/>
            <person name="Desiro A."/>
            <person name="Na H."/>
            <person name="Kennedy M."/>
            <person name="Barry K."/>
            <person name="Grigoriev I.V."/>
            <person name="Miller A.N."/>
            <person name="O'Donnell K."/>
            <person name="Stajich J.E."/>
            <person name="Bonito G."/>
        </authorList>
    </citation>
    <scope>NUCLEOTIDE SEQUENCE</scope>
    <source>
        <strain evidence="2">NRRL 2769</strain>
    </source>
</reference>
<dbReference type="PANTHER" id="PTHR45527">
    <property type="entry name" value="NONRIBOSOMAL PEPTIDE SYNTHETASE"/>
    <property type="match status" value="1"/>
</dbReference>
<dbReference type="PROSITE" id="PS00455">
    <property type="entry name" value="AMP_BINDING"/>
    <property type="match status" value="1"/>
</dbReference>
<dbReference type="GO" id="GO:0031177">
    <property type="term" value="F:phosphopantetheine binding"/>
    <property type="evidence" value="ECO:0007669"/>
    <property type="project" value="TreeGrafter"/>
</dbReference>
<dbReference type="PANTHER" id="PTHR45527:SF14">
    <property type="entry name" value="PLIPASTATIN SYNTHASE SUBUNIT B"/>
    <property type="match status" value="1"/>
</dbReference>
<accession>A0A9P6SRI7</accession>
<feature type="domain" description="AMP-dependent synthetase/ligase" evidence="1">
    <location>
        <begin position="48"/>
        <end position="272"/>
    </location>
</feature>
<dbReference type="FunFam" id="3.40.50.980:FF:000001">
    <property type="entry name" value="Non-ribosomal peptide synthetase"/>
    <property type="match status" value="1"/>
</dbReference>
<dbReference type="GO" id="GO:0005829">
    <property type="term" value="C:cytosol"/>
    <property type="evidence" value="ECO:0007669"/>
    <property type="project" value="TreeGrafter"/>
</dbReference>
<dbReference type="AlphaFoldDB" id="A0A9P6SRI7"/>
<name>A0A9P6SRI7_9FUNG</name>
<dbReference type="Pfam" id="PF00501">
    <property type="entry name" value="AMP-binding"/>
    <property type="match status" value="1"/>
</dbReference>
<proteinExistence type="predicted"/>
<gene>
    <name evidence="2" type="ORF">BGZ80_008458</name>
</gene>
<dbReference type="Proteomes" id="UP000703661">
    <property type="component" value="Unassembled WGS sequence"/>
</dbReference>